<dbReference type="GO" id="GO:0016020">
    <property type="term" value="C:membrane"/>
    <property type="evidence" value="ECO:0007669"/>
    <property type="project" value="UniProtKB-SubCell"/>
</dbReference>
<keyword evidence="3" id="KW-0444">Lipid biosynthesis</keyword>
<sequence length="328" mass="37954">MTMTHQPPPLKRWLIALVRWFDAEAATDQLATGDSARKIDGLRTLPFVLIHIACFSVIWVGWSPTAVAVAIALYVLRMFAITGFYHRYFSHRTFHTSRPVQFIFAVIGAAAVQRGPIWWSAHHRHHHAHAEDEDDVHSPVRHGFVWSHMGWFLSQANFATRSTLVKDWMRFPELRFLDRFDIVVPTLLAFGLYGLGYSLEHLAPGLGTNGPQLLVWGFVLSTVALYHATFTINSLCHVWGNRRYNTRDDSRNNVWLAILTFGEGWHNNHHHYPRSARQGFFWWEVDLTYYLLKLLSWLGIVWDLQPIPTGIRSFRRLDKMAGNQSVRD</sequence>
<comment type="caution">
    <text evidence="14">The sequence shown here is derived from an EMBL/GenBank/DDBJ whole genome shotgun (WGS) entry which is preliminary data.</text>
</comment>
<dbReference type="GO" id="GO:0016717">
    <property type="term" value="F:oxidoreductase activity, acting on paired donors, with oxidation of a pair of donors resulting in the reduction of molecular oxygen to two molecules of water"/>
    <property type="evidence" value="ECO:0007669"/>
    <property type="project" value="InterPro"/>
</dbReference>
<evidence type="ECO:0000256" key="2">
    <source>
        <dbReference type="ARBA" id="ARBA00008749"/>
    </source>
</evidence>
<keyword evidence="6 12" id="KW-1133">Transmembrane helix</keyword>
<evidence type="ECO:0000256" key="11">
    <source>
        <dbReference type="ARBA" id="ARBA00023160"/>
    </source>
</evidence>
<dbReference type="Pfam" id="PF00487">
    <property type="entry name" value="FA_desaturase"/>
    <property type="match status" value="1"/>
</dbReference>
<comment type="similarity">
    <text evidence="2">Belongs to the fatty acid desaturase type 2 family.</text>
</comment>
<protein>
    <submittedName>
        <fullName evidence="14">Acyl-CoA desaturase</fullName>
    </submittedName>
</protein>
<keyword evidence="7" id="KW-0560">Oxidoreductase</keyword>
<evidence type="ECO:0000256" key="3">
    <source>
        <dbReference type="ARBA" id="ARBA00022516"/>
    </source>
</evidence>
<organism evidence="14 15">
    <name type="scientific">Candidatus Methylumidiphilus alinenensis</name>
    <dbReference type="NCBI Taxonomy" id="2202197"/>
    <lineage>
        <taxon>Bacteria</taxon>
        <taxon>Pseudomonadati</taxon>
        <taxon>Pseudomonadota</taxon>
        <taxon>Gammaproteobacteria</taxon>
        <taxon>Methylococcales</taxon>
        <taxon>Candidatus Methylumidiphilus</taxon>
    </lineage>
</organism>
<keyword evidence="8" id="KW-0408">Iron</keyword>
<dbReference type="PRINTS" id="PR00075">
    <property type="entry name" value="FACDDSATRASE"/>
</dbReference>
<accession>A0A2W4RGH5</accession>
<feature type="transmembrane region" description="Helical" evidence="12">
    <location>
        <begin position="215"/>
        <end position="240"/>
    </location>
</feature>
<dbReference type="CDD" id="cd03505">
    <property type="entry name" value="Delta9-FADS-like"/>
    <property type="match status" value="1"/>
</dbReference>
<dbReference type="PANTHER" id="PTHR11351">
    <property type="entry name" value="ACYL-COA DESATURASE"/>
    <property type="match status" value="1"/>
</dbReference>
<dbReference type="AlphaFoldDB" id="A0A2W4RGH5"/>
<keyword evidence="10 12" id="KW-0472">Membrane</keyword>
<keyword evidence="4 12" id="KW-0812">Transmembrane</keyword>
<keyword evidence="11" id="KW-0275">Fatty acid biosynthesis</keyword>
<reference evidence="14 15" key="1">
    <citation type="journal article" date="2018" name="Aquat. Microb. Ecol.">
        <title>Gammaproteobacterial methanotrophs dominate.</title>
        <authorList>
            <person name="Rissanen A.J."/>
            <person name="Saarenheimo J."/>
            <person name="Tiirola M."/>
            <person name="Peura S."/>
            <person name="Aalto S.L."/>
            <person name="Karvinen A."/>
            <person name="Nykanen H."/>
        </authorList>
    </citation>
    <scope>NUCLEOTIDE SEQUENCE [LARGE SCALE GENOMIC DNA]</scope>
    <source>
        <strain evidence="14">AMbin10</strain>
    </source>
</reference>
<evidence type="ECO:0000256" key="5">
    <source>
        <dbReference type="ARBA" id="ARBA00022832"/>
    </source>
</evidence>
<evidence type="ECO:0000256" key="4">
    <source>
        <dbReference type="ARBA" id="ARBA00022692"/>
    </source>
</evidence>
<feature type="domain" description="Fatty acid desaturase" evidence="13">
    <location>
        <begin position="66"/>
        <end position="274"/>
    </location>
</feature>
<keyword evidence="9" id="KW-0443">Lipid metabolism</keyword>
<evidence type="ECO:0000256" key="6">
    <source>
        <dbReference type="ARBA" id="ARBA00022989"/>
    </source>
</evidence>
<dbReference type="PANTHER" id="PTHR11351:SF31">
    <property type="entry name" value="DESATURASE 1, ISOFORM A-RELATED"/>
    <property type="match status" value="1"/>
</dbReference>
<evidence type="ECO:0000256" key="8">
    <source>
        <dbReference type="ARBA" id="ARBA00023004"/>
    </source>
</evidence>
<dbReference type="EMBL" id="QJPH01000195">
    <property type="protein sequence ID" value="PZN82991.1"/>
    <property type="molecule type" value="Genomic_DNA"/>
</dbReference>
<dbReference type="InterPro" id="IPR015876">
    <property type="entry name" value="Acyl-CoA_DS"/>
</dbReference>
<evidence type="ECO:0000256" key="10">
    <source>
        <dbReference type="ARBA" id="ARBA00023136"/>
    </source>
</evidence>
<keyword evidence="5" id="KW-0276">Fatty acid metabolism</keyword>
<evidence type="ECO:0000256" key="12">
    <source>
        <dbReference type="SAM" id="Phobius"/>
    </source>
</evidence>
<evidence type="ECO:0000256" key="7">
    <source>
        <dbReference type="ARBA" id="ARBA00023002"/>
    </source>
</evidence>
<gene>
    <name evidence="14" type="ORF">DM484_05425</name>
</gene>
<evidence type="ECO:0000313" key="14">
    <source>
        <dbReference type="EMBL" id="PZN82991.1"/>
    </source>
</evidence>
<feature type="transmembrane region" description="Helical" evidence="12">
    <location>
        <begin position="176"/>
        <end position="195"/>
    </location>
</feature>
<dbReference type="GO" id="GO:0006633">
    <property type="term" value="P:fatty acid biosynthetic process"/>
    <property type="evidence" value="ECO:0007669"/>
    <property type="project" value="UniProtKB-KW"/>
</dbReference>
<evidence type="ECO:0000256" key="1">
    <source>
        <dbReference type="ARBA" id="ARBA00004141"/>
    </source>
</evidence>
<evidence type="ECO:0000259" key="13">
    <source>
        <dbReference type="Pfam" id="PF00487"/>
    </source>
</evidence>
<evidence type="ECO:0000256" key="9">
    <source>
        <dbReference type="ARBA" id="ARBA00023098"/>
    </source>
</evidence>
<feature type="transmembrane region" description="Helical" evidence="12">
    <location>
        <begin position="44"/>
        <end position="62"/>
    </location>
</feature>
<feature type="transmembrane region" description="Helical" evidence="12">
    <location>
        <begin position="68"/>
        <end position="88"/>
    </location>
</feature>
<proteinExistence type="inferred from homology"/>
<dbReference type="InterPro" id="IPR005804">
    <property type="entry name" value="FA_desaturase_dom"/>
</dbReference>
<evidence type="ECO:0000313" key="15">
    <source>
        <dbReference type="Proteomes" id="UP000249396"/>
    </source>
</evidence>
<dbReference type="Proteomes" id="UP000249396">
    <property type="component" value="Unassembled WGS sequence"/>
</dbReference>
<name>A0A2W4RGH5_9GAMM</name>
<comment type="subcellular location">
    <subcellularLocation>
        <location evidence="1">Membrane</location>
        <topology evidence="1">Multi-pass membrane protein</topology>
    </subcellularLocation>
</comment>